<name>A0A844YXH4_9SPHN</name>
<dbReference type="Proteomes" id="UP000466966">
    <property type="component" value="Unassembled WGS sequence"/>
</dbReference>
<dbReference type="OrthoDB" id="7054794at2"/>
<sequence length="270" mass="29725">MTLRAVGMHAGLLGAVLASAVVLAAPVAAQEAYAPPRATDYGTVTGLPDWGGIWYPDWSQLFSTRGARPVLTERGRQILDAYNESIRENGPNQEAQAQCLPPGLPGLMQQPYPIEILFSPGRVTILTEAYAQARRVYTDGRPLPEDFDLFYNGNSVGFWDGDTLVVDTNGLHPRTNIVPGLPHTEASRVHEHIWRAGPESLFIEYTITNPELLAQPYVTRVAYKLDNEFPIREYVCSENNRLEAGENGANIDLGFEHLDEPDPFGPAPAE</sequence>
<feature type="chain" id="PRO_5032459596" evidence="1">
    <location>
        <begin position="25"/>
        <end position="270"/>
    </location>
</feature>
<accession>A0A844YXH4</accession>
<dbReference type="RefSeq" id="WP_160770363.1">
    <property type="nucleotide sequence ID" value="NZ_WTYV01000001.1"/>
</dbReference>
<comment type="caution">
    <text evidence="2">The sequence shown here is derived from an EMBL/GenBank/DDBJ whole genome shotgun (WGS) entry which is preliminary data.</text>
</comment>
<keyword evidence="3" id="KW-1185">Reference proteome</keyword>
<evidence type="ECO:0000313" key="3">
    <source>
        <dbReference type="Proteomes" id="UP000466966"/>
    </source>
</evidence>
<feature type="signal peptide" evidence="1">
    <location>
        <begin position="1"/>
        <end position="24"/>
    </location>
</feature>
<gene>
    <name evidence="2" type="ORF">GRI99_02210</name>
</gene>
<protein>
    <submittedName>
        <fullName evidence="2">Uncharacterized protein</fullName>
    </submittedName>
</protein>
<keyword evidence="1" id="KW-0732">Signal</keyword>
<evidence type="ECO:0000256" key="1">
    <source>
        <dbReference type="SAM" id="SignalP"/>
    </source>
</evidence>
<evidence type="ECO:0000313" key="2">
    <source>
        <dbReference type="EMBL" id="MXO70443.1"/>
    </source>
</evidence>
<dbReference type="AlphaFoldDB" id="A0A844YXH4"/>
<dbReference type="EMBL" id="WTYV01000001">
    <property type="protein sequence ID" value="MXO70443.1"/>
    <property type="molecule type" value="Genomic_DNA"/>
</dbReference>
<proteinExistence type="predicted"/>
<organism evidence="2 3">
    <name type="scientific">Alteraurantiacibacter buctensis</name>
    <dbReference type="NCBI Taxonomy" id="1503981"/>
    <lineage>
        <taxon>Bacteria</taxon>
        <taxon>Pseudomonadati</taxon>
        <taxon>Pseudomonadota</taxon>
        <taxon>Alphaproteobacteria</taxon>
        <taxon>Sphingomonadales</taxon>
        <taxon>Erythrobacteraceae</taxon>
        <taxon>Alteraurantiacibacter</taxon>
    </lineage>
</organism>
<reference evidence="2 3" key="1">
    <citation type="submission" date="2019-12" db="EMBL/GenBank/DDBJ databases">
        <title>Genomic-based taxomic classification of the family Erythrobacteraceae.</title>
        <authorList>
            <person name="Xu L."/>
        </authorList>
    </citation>
    <scope>NUCLEOTIDE SEQUENCE [LARGE SCALE GENOMIC DNA]</scope>
    <source>
        <strain evidence="2 3">M0322</strain>
    </source>
</reference>